<keyword evidence="1" id="KW-0732">Signal</keyword>
<accession>A0A6N6RH17</accession>
<keyword evidence="3" id="KW-1185">Reference proteome</keyword>
<feature type="chain" id="PRO_5027082086" description="Outer membrane beta-barrel protein" evidence="1">
    <location>
        <begin position="24"/>
        <end position="151"/>
    </location>
</feature>
<organism evidence="2 3">
    <name type="scientific">Phaeocystidibacter luteus</name>
    <dbReference type="NCBI Taxonomy" id="911197"/>
    <lineage>
        <taxon>Bacteria</taxon>
        <taxon>Pseudomonadati</taxon>
        <taxon>Bacteroidota</taxon>
        <taxon>Flavobacteriia</taxon>
        <taxon>Flavobacteriales</taxon>
        <taxon>Phaeocystidibacteraceae</taxon>
        <taxon>Phaeocystidibacter</taxon>
    </lineage>
</organism>
<name>A0A6N6RH17_9FLAO</name>
<gene>
    <name evidence="2" type="ORF">F8C67_07295</name>
</gene>
<dbReference type="OrthoDB" id="9866846at2"/>
<dbReference type="RefSeq" id="WP_151667174.1">
    <property type="nucleotide sequence ID" value="NZ_WBVO01000004.1"/>
</dbReference>
<feature type="signal peptide" evidence="1">
    <location>
        <begin position="1"/>
        <end position="23"/>
    </location>
</feature>
<evidence type="ECO:0000256" key="1">
    <source>
        <dbReference type="SAM" id="SignalP"/>
    </source>
</evidence>
<protein>
    <recommendedName>
        <fullName evidence="4">Outer membrane beta-barrel protein</fullName>
    </recommendedName>
</protein>
<sequence length="151" mass="16965">MKNFAYTLILGVLFTLVASEAKAQQLLSLHSGYDFQFDAVYVGVGGEFNEKMLVSADLGVSSEKLFVKANFATRFLNFKEAEVTSFLGLGGGRSFPQLDGFYNDWMAELFLTVRYYPFYVGYSFGFYLPEDPNLEGYGNYHSFRIGVLIGN</sequence>
<dbReference type="AlphaFoldDB" id="A0A6N6RH17"/>
<dbReference type="Proteomes" id="UP000468650">
    <property type="component" value="Unassembled WGS sequence"/>
</dbReference>
<evidence type="ECO:0000313" key="3">
    <source>
        <dbReference type="Proteomes" id="UP000468650"/>
    </source>
</evidence>
<dbReference type="EMBL" id="WBVO01000004">
    <property type="protein sequence ID" value="KAB2810385.1"/>
    <property type="molecule type" value="Genomic_DNA"/>
</dbReference>
<evidence type="ECO:0000313" key="2">
    <source>
        <dbReference type="EMBL" id="KAB2810385.1"/>
    </source>
</evidence>
<comment type="caution">
    <text evidence="2">The sequence shown here is derived from an EMBL/GenBank/DDBJ whole genome shotgun (WGS) entry which is preliminary data.</text>
</comment>
<evidence type="ECO:0008006" key="4">
    <source>
        <dbReference type="Google" id="ProtNLM"/>
    </source>
</evidence>
<reference evidence="2 3" key="1">
    <citation type="submission" date="2019-09" db="EMBL/GenBank/DDBJ databases">
        <title>Genomes of family Cryomorphaceae.</title>
        <authorList>
            <person name="Bowman J.P."/>
        </authorList>
    </citation>
    <scope>NUCLEOTIDE SEQUENCE [LARGE SCALE GENOMIC DNA]</scope>
    <source>
        <strain evidence="2 3">LMG 25704</strain>
    </source>
</reference>
<proteinExistence type="predicted"/>